<accession>A0A3Y5LJD4</accession>
<evidence type="ECO:0000313" key="1">
    <source>
        <dbReference type="EMBL" id="ECI4486457.1"/>
    </source>
</evidence>
<dbReference type="InterPro" id="IPR019110">
    <property type="entry name" value="Uncharacterised_RAQPRD"/>
</dbReference>
<dbReference type="Proteomes" id="UP000298060">
    <property type="component" value="Unassembled WGS sequence"/>
</dbReference>
<name>A0A3Y5LJD4_SALET</name>
<organism evidence="3 4">
    <name type="scientific">Salmonella enterica I</name>
    <dbReference type="NCBI Taxonomy" id="59201"/>
    <lineage>
        <taxon>Bacteria</taxon>
        <taxon>Pseudomonadati</taxon>
        <taxon>Pseudomonadota</taxon>
        <taxon>Gammaproteobacteria</taxon>
        <taxon>Enterobacterales</taxon>
        <taxon>Enterobacteriaceae</taxon>
        <taxon>Salmonella</taxon>
    </lineage>
</organism>
<evidence type="ECO:0000313" key="4">
    <source>
        <dbReference type="Proteomes" id="UP000298060"/>
    </source>
</evidence>
<dbReference type="EMBL" id="AAIVEO010000006">
    <property type="protein sequence ID" value="ECI4486457.1"/>
    <property type="molecule type" value="Genomic_DNA"/>
</dbReference>
<dbReference type="EMBL" id="PYJR01000098">
    <property type="protein sequence ID" value="TGB49649.1"/>
    <property type="molecule type" value="Genomic_DNA"/>
</dbReference>
<dbReference type="EMBL" id="AAKCML010000007">
    <property type="protein sequence ID" value="ECQ7106353.1"/>
    <property type="molecule type" value="Genomic_DNA"/>
</dbReference>
<dbReference type="RefSeq" id="WP_000966040.1">
    <property type="nucleotide sequence ID" value="NZ_CP087499.1"/>
</dbReference>
<gene>
    <name evidence="3" type="ORF">C9E94_14405</name>
    <name evidence="1" type="ORF">DOW74_08140</name>
    <name evidence="2" type="ORF">FZ516_09730</name>
</gene>
<evidence type="ECO:0000313" key="3">
    <source>
        <dbReference type="EMBL" id="TGB49649.1"/>
    </source>
</evidence>
<reference evidence="1" key="2">
    <citation type="submission" date="2018-06" db="EMBL/GenBank/DDBJ databases">
        <authorList>
            <person name="Ashton P.M."/>
            <person name="Dallman T."/>
            <person name="Nair S."/>
            <person name="De Pinna E."/>
            <person name="Peters T."/>
            <person name="Grant K."/>
        </authorList>
    </citation>
    <scope>NUCLEOTIDE SEQUENCE</scope>
    <source>
        <strain evidence="1">424645</strain>
        <strain evidence="2">795087</strain>
    </source>
</reference>
<proteinExistence type="predicted"/>
<dbReference type="AlphaFoldDB" id="A0A3Y5LJD4"/>
<dbReference type="NCBIfam" id="TIGR01690">
    <property type="entry name" value="ICE_RAQPRD"/>
    <property type="match status" value="1"/>
</dbReference>
<sequence>MLYKLTLLLSITLYNILDFVIASPESTQLALAQKQLDGVKTSLERAQTSASTDPQSRYVFDYLQAQQDLTTVEQGIRRYLSPARAQPRALQPLSASYQRENPDD</sequence>
<reference evidence="3 4" key="1">
    <citation type="submission" date="2018-03" db="EMBL/GenBank/DDBJ databases">
        <title>Non-Typhoidal Salmonella genome sequencing and assembly.</title>
        <authorList>
            <person name="Matchawe C."/>
        </authorList>
    </citation>
    <scope>NUCLEOTIDE SEQUENCE [LARGE SCALE GENOMIC DNA]</scope>
    <source>
        <strain evidence="3 4">108ev</strain>
    </source>
</reference>
<evidence type="ECO:0000313" key="2">
    <source>
        <dbReference type="EMBL" id="ECQ7106353.1"/>
    </source>
</evidence>
<comment type="caution">
    <text evidence="3">The sequence shown here is derived from an EMBL/GenBank/DDBJ whole genome shotgun (WGS) entry which is preliminary data.</text>
</comment>
<protein>
    <submittedName>
        <fullName evidence="3">Raqprd family integrative conjugative element protein</fullName>
    </submittedName>
</protein>
<dbReference type="Pfam" id="PF09686">
    <property type="entry name" value="Plasmid_RAQPRD"/>
    <property type="match status" value="1"/>
</dbReference>